<proteinExistence type="predicted"/>
<evidence type="ECO:0000313" key="1">
    <source>
        <dbReference type="EMBL" id="MCI07470.1"/>
    </source>
</evidence>
<protein>
    <recommendedName>
        <fullName evidence="3">Gag-pol polyprotein</fullName>
    </recommendedName>
</protein>
<name>A0A392P7S8_9FABA</name>
<gene>
    <name evidence="1" type="ORF">A2U01_0028539</name>
</gene>
<dbReference type="PANTHER" id="PTHR33240">
    <property type="entry name" value="OS08G0508500 PROTEIN"/>
    <property type="match status" value="1"/>
</dbReference>
<dbReference type="PANTHER" id="PTHR33240:SF15">
    <property type="entry name" value="GAG-PRO-LIKE PROTEIN"/>
    <property type="match status" value="1"/>
</dbReference>
<sequence>ILAEVSSADFKKAVIRFPKQLPVKANMHRTKYCRYHRSYGHVTEDCVHIKDAIEILIQKGYARKYVKDGEREIHEAQMAIEAPTTEKEDNRALVPTTFAISRLEDFLPPPDADEEGLMKHLTAHMDGSWENFPKALVISRVTVSSVKKGFVPLAFYMEEVPGGSPNYQIPLLVRARMANFDVHRILVDQGSSCDVMYSGLFKTLQLTDKNLVPYVGADLQGFNGSTTKPWGYVDLIVTFDEEKAMKSVKVQFLVVDCP</sequence>
<feature type="non-terminal residue" evidence="1">
    <location>
        <position position="1"/>
    </location>
</feature>
<organism evidence="1 2">
    <name type="scientific">Trifolium medium</name>
    <dbReference type="NCBI Taxonomy" id="97028"/>
    <lineage>
        <taxon>Eukaryota</taxon>
        <taxon>Viridiplantae</taxon>
        <taxon>Streptophyta</taxon>
        <taxon>Embryophyta</taxon>
        <taxon>Tracheophyta</taxon>
        <taxon>Spermatophyta</taxon>
        <taxon>Magnoliopsida</taxon>
        <taxon>eudicotyledons</taxon>
        <taxon>Gunneridae</taxon>
        <taxon>Pentapetalae</taxon>
        <taxon>rosids</taxon>
        <taxon>fabids</taxon>
        <taxon>Fabales</taxon>
        <taxon>Fabaceae</taxon>
        <taxon>Papilionoideae</taxon>
        <taxon>50 kb inversion clade</taxon>
        <taxon>NPAAA clade</taxon>
        <taxon>Hologalegina</taxon>
        <taxon>IRL clade</taxon>
        <taxon>Trifolieae</taxon>
        <taxon>Trifolium</taxon>
    </lineage>
</organism>
<evidence type="ECO:0008006" key="3">
    <source>
        <dbReference type="Google" id="ProtNLM"/>
    </source>
</evidence>
<feature type="non-terminal residue" evidence="1">
    <location>
        <position position="258"/>
    </location>
</feature>
<accession>A0A392P7S8</accession>
<dbReference type="AlphaFoldDB" id="A0A392P7S8"/>
<dbReference type="Proteomes" id="UP000265520">
    <property type="component" value="Unassembled WGS sequence"/>
</dbReference>
<reference evidence="1 2" key="1">
    <citation type="journal article" date="2018" name="Front. Plant Sci.">
        <title>Red Clover (Trifolium pratense) and Zigzag Clover (T. medium) - A Picture of Genomic Similarities and Differences.</title>
        <authorList>
            <person name="Dluhosova J."/>
            <person name="Istvanek J."/>
            <person name="Nedelnik J."/>
            <person name="Repkova J."/>
        </authorList>
    </citation>
    <scope>NUCLEOTIDE SEQUENCE [LARGE SCALE GENOMIC DNA]</scope>
    <source>
        <strain evidence="2">cv. 10/8</strain>
        <tissue evidence="1">Leaf</tissue>
    </source>
</reference>
<dbReference type="EMBL" id="LXQA010065532">
    <property type="protein sequence ID" value="MCI07470.1"/>
    <property type="molecule type" value="Genomic_DNA"/>
</dbReference>
<keyword evidence="2" id="KW-1185">Reference proteome</keyword>
<evidence type="ECO:0000313" key="2">
    <source>
        <dbReference type="Proteomes" id="UP000265520"/>
    </source>
</evidence>
<comment type="caution">
    <text evidence="1">The sequence shown here is derived from an EMBL/GenBank/DDBJ whole genome shotgun (WGS) entry which is preliminary data.</text>
</comment>